<keyword evidence="7" id="KW-1185">Reference proteome</keyword>
<evidence type="ECO:0000313" key="6">
    <source>
        <dbReference type="EMBL" id="ARO14041.1"/>
    </source>
</evidence>
<evidence type="ECO:0000256" key="1">
    <source>
        <dbReference type="ARBA" id="ARBA00004418"/>
    </source>
</evidence>
<dbReference type="KEGG" id="kro:BVG79_00689"/>
<name>A0A1W6NXY1_9RHOB</name>
<evidence type="ECO:0000259" key="5">
    <source>
        <dbReference type="Pfam" id="PF00496"/>
    </source>
</evidence>
<dbReference type="Gene3D" id="3.40.190.10">
    <property type="entry name" value="Periplasmic binding protein-like II"/>
    <property type="match status" value="1"/>
</dbReference>
<dbReference type="EMBL" id="CP019937">
    <property type="protein sequence ID" value="ARO14041.1"/>
    <property type="molecule type" value="Genomic_DNA"/>
</dbReference>
<comment type="similarity">
    <text evidence="2">Belongs to the bacterial solute-binding protein 5 family.</text>
</comment>
<dbReference type="Gene3D" id="3.10.105.10">
    <property type="entry name" value="Dipeptide-binding Protein, Domain 3"/>
    <property type="match status" value="1"/>
</dbReference>
<accession>A0A1W6NXY1</accession>
<dbReference type="PANTHER" id="PTHR30290:SF64">
    <property type="entry name" value="ABC TRANSPORTER PERIPLASMIC BINDING PROTEIN"/>
    <property type="match status" value="1"/>
</dbReference>
<dbReference type="GO" id="GO:1904680">
    <property type="term" value="F:peptide transmembrane transporter activity"/>
    <property type="evidence" value="ECO:0007669"/>
    <property type="project" value="TreeGrafter"/>
</dbReference>
<dbReference type="GO" id="GO:0030288">
    <property type="term" value="C:outer membrane-bounded periplasmic space"/>
    <property type="evidence" value="ECO:0007669"/>
    <property type="project" value="TreeGrafter"/>
</dbReference>
<dbReference type="GO" id="GO:0015833">
    <property type="term" value="P:peptide transport"/>
    <property type="evidence" value="ECO:0007669"/>
    <property type="project" value="TreeGrafter"/>
</dbReference>
<proteinExistence type="inferred from homology"/>
<dbReference type="PANTHER" id="PTHR30290">
    <property type="entry name" value="PERIPLASMIC BINDING COMPONENT OF ABC TRANSPORTER"/>
    <property type="match status" value="1"/>
</dbReference>
<protein>
    <submittedName>
        <fullName evidence="6">Microcin C transport system substrate-binding protein</fullName>
    </submittedName>
</protein>
<dbReference type="Proteomes" id="UP000242447">
    <property type="component" value="Chromosome"/>
</dbReference>
<keyword evidence="3" id="KW-0732">Signal</keyword>
<evidence type="ECO:0000256" key="3">
    <source>
        <dbReference type="ARBA" id="ARBA00022729"/>
    </source>
</evidence>
<dbReference type="GO" id="GO:0042884">
    <property type="term" value="P:microcin transport"/>
    <property type="evidence" value="ECO:0007669"/>
    <property type="project" value="TreeGrafter"/>
</dbReference>
<dbReference type="InterPro" id="IPR030678">
    <property type="entry name" value="Peptide/Ni-bd"/>
</dbReference>
<evidence type="ECO:0000256" key="2">
    <source>
        <dbReference type="ARBA" id="ARBA00005695"/>
    </source>
</evidence>
<organism evidence="6 7">
    <name type="scientific">Ketogulonicigenium robustum</name>
    <dbReference type="NCBI Taxonomy" id="92947"/>
    <lineage>
        <taxon>Bacteria</taxon>
        <taxon>Pseudomonadati</taxon>
        <taxon>Pseudomonadota</taxon>
        <taxon>Alphaproteobacteria</taxon>
        <taxon>Rhodobacterales</taxon>
        <taxon>Roseobacteraceae</taxon>
        <taxon>Ketogulonicigenium</taxon>
    </lineage>
</organism>
<dbReference type="CDD" id="cd08497">
    <property type="entry name" value="MbnE-like"/>
    <property type="match status" value="1"/>
</dbReference>
<dbReference type="InterPro" id="IPR000914">
    <property type="entry name" value="SBP_5_dom"/>
</dbReference>
<dbReference type="PIRSF" id="PIRSF002741">
    <property type="entry name" value="MppA"/>
    <property type="match status" value="1"/>
</dbReference>
<dbReference type="Pfam" id="PF00496">
    <property type="entry name" value="SBP_bac_5"/>
    <property type="match status" value="1"/>
</dbReference>
<dbReference type="SUPFAM" id="SSF53850">
    <property type="entry name" value="Periplasmic binding protein-like II"/>
    <property type="match status" value="1"/>
</dbReference>
<dbReference type="GO" id="GO:0043190">
    <property type="term" value="C:ATP-binding cassette (ABC) transporter complex"/>
    <property type="evidence" value="ECO:0007669"/>
    <property type="project" value="InterPro"/>
</dbReference>
<feature type="transmembrane region" description="Helical" evidence="4">
    <location>
        <begin position="21"/>
        <end position="40"/>
    </location>
</feature>
<sequence length="637" mass="71208">MRQRPRSAAKAIAQRRTDWRSIAWAGALGVFGAVILAGAVKAQDAPTITTHGFTTFGDLSELKYPADFQHLDYVNPDAPKGGTISIWAQGTFDNFNPYSREGRAGALANIGYESLLETTADTVSDAYCLLCATIEYPENQDWVIFHMRPEARFSDGTPLTAHDVVFSHNLLLEQGLPSYASAVGEVILTVEALDDYTVKFTFAPDAPRKGLILQAGAVPVFSQAWYESSGARLDKIQVETSPGSGPYVRDDFSYSSYITYRRNPDYWGADLPINQGRANFDTIRVVYYADSNVAFEAFKAGEYTFRQENSSIVWATGYDFPALNNGYVLKDEMANGSLPPAVGMVMNLRRPQFQDIRVRQAIALMYNFTWTNDTLQYGLFQQRDSFWQGTALEAKGTPEGQELEDLQGVADLIDPAILTDEVTMPHTSGANQLDRGNLRRALALMAEAGWESGPDGKLMKDGQPLRIEFLGYSPMFDRIITPFIENLNTLGIEANYNRIDPAQYTVRTRAMDYDMVYDGYDNGMEEGTGLSQRYGTYAVDDVFNPAGYASPAVDKLIEDAVDAENFDEMAAAVRAIDRIMRHEMFVIPTWYNPNFWVSYFDMFEHPDNMPPYALGQLDFWWYNADKADGLRAAGVIR</sequence>
<gene>
    <name evidence="6" type="primary">yejA</name>
    <name evidence="6" type="ORF">BVG79_00689</name>
</gene>
<dbReference type="InterPro" id="IPR039424">
    <property type="entry name" value="SBP_5"/>
</dbReference>
<feature type="domain" description="Solute-binding protein family 5" evidence="5">
    <location>
        <begin position="138"/>
        <end position="525"/>
    </location>
</feature>
<reference evidence="6 7" key="1">
    <citation type="submission" date="2017-02" db="EMBL/GenBank/DDBJ databases">
        <title>Ketogulonicigenium robustum SPU B003 Genome sequencing and assembly.</title>
        <authorList>
            <person name="Li Y."/>
            <person name="Liu L."/>
            <person name="Wang C."/>
            <person name="Zhang M."/>
            <person name="Zhang T."/>
            <person name="Zhang Y."/>
        </authorList>
    </citation>
    <scope>NUCLEOTIDE SEQUENCE [LARGE SCALE GENOMIC DNA]</scope>
    <source>
        <strain evidence="6 7">SPU_B003</strain>
    </source>
</reference>
<dbReference type="STRING" id="92947.BVG79_00689"/>
<evidence type="ECO:0000256" key="4">
    <source>
        <dbReference type="SAM" id="Phobius"/>
    </source>
</evidence>
<comment type="subcellular location">
    <subcellularLocation>
        <location evidence="1">Periplasm</location>
    </subcellularLocation>
</comment>
<keyword evidence="4" id="KW-0812">Transmembrane</keyword>
<dbReference type="RefSeq" id="WP_198167884.1">
    <property type="nucleotide sequence ID" value="NZ_CP019937.1"/>
</dbReference>
<dbReference type="AlphaFoldDB" id="A0A1W6NXY1"/>
<keyword evidence="4" id="KW-0472">Membrane</keyword>
<keyword evidence="4" id="KW-1133">Transmembrane helix</keyword>
<evidence type="ECO:0000313" key="7">
    <source>
        <dbReference type="Proteomes" id="UP000242447"/>
    </source>
</evidence>